<gene>
    <name evidence="2" type="ORF">WQQ_31090</name>
</gene>
<dbReference type="InterPro" id="IPR046847">
    <property type="entry name" value="Xre-like_HTH"/>
</dbReference>
<evidence type="ECO:0000313" key="3">
    <source>
        <dbReference type="Proteomes" id="UP000003704"/>
    </source>
</evidence>
<accession>I7ZCZ7</accession>
<evidence type="ECO:0000259" key="1">
    <source>
        <dbReference type="Pfam" id="PF20432"/>
    </source>
</evidence>
<keyword evidence="3" id="KW-1185">Reference proteome</keyword>
<organism evidence="2 3">
    <name type="scientific">Hydrocarboniphaga effusa AP103</name>
    <dbReference type="NCBI Taxonomy" id="1172194"/>
    <lineage>
        <taxon>Bacteria</taxon>
        <taxon>Pseudomonadati</taxon>
        <taxon>Pseudomonadota</taxon>
        <taxon>Gammaproteobacteria</taxon>
        <taxon>Nevskiales</taxon>
        <taxon>Nevskiaceae</taxon>
        <taxon>Hydrocarboniphaga</taxon>
    </lineage>
</organism>
<reference evidence="2 3" key="1">
    <citation type="journal article" date="2012" name="J. Bacteriol.">
        <title>Genome Sequence of n-Alkane-Degrading Hydrocarboniphaga effusa Strain AP103T (ATCC BAA-332T).</title>
        <authorList>
            <person name="Chang H.K."/>
            <person name="Zylstra G.J."/>
            <person name="Chae J.C."/>
        </authorList>
    </citation>
    <scope>NUCLEOTIDE SEQUENCE [LARGE SCALE GENOMIC DNA]</scope>
    <source>
        <strain evidence="2 3">AP103</strain>
    </source>
</reference>
<dbReference type="STRING" id="1172194.WQQ_31090"/>
<sequence length="168" mass="18226">MKLKRIDTYTETDLPAAQRVADASAQAYGTDQHGSAVPAGDAGADWIVRRNAVGLRQAFAIAEAWELPQAALGTLLGTVPRNLQRWRQQVEAGEGLNLSADTVERLSYLLGIWKALGILLPTPANRLLWLRNANTDAPFNGQAPLARLLAGQVADLYVVRHYLDGARS</sequence>
<comment type="caution">
    <text evidence="2">The sequence shown here is derived from an EMBL/GenBank/DDBJ whole genome shotgun (WGS) entry which is preliminary data.</text>
</comment>
<dbReference type="AlphaFoldDB" id="I7ZCZ7"/>
<feature type="domain" description="Antitoxin Xre-like helix-turn-helix" evidence="1">
    <location>
        <begin position="50"/>
        <end position="111"/>
    </location>
</feature>
<dbReference type="Proteomes" id="UP000003704">
    <property type="component" value="Unassembled WGS sequence"/>
</dbReference>
<protein>
    <recommendedName>
        <fullName evidence="1">Antitoxin Xre-like helix-turn-helix domain-containing protein</fullName>
    </recommendedName>
</protein>
<name>I7ZCZ7_9GAMM</name>
<dbReference type="GO" id="GO:0003677">
    <property type="term" value="F:DNA binding"/>
    <property type="evidence" value="ECO:0007669"/>
    <property type="project" value="InterPro"/>
</dbReference>
<proteinExistence type="predicted"/>
<dbReference type="EMBL" id="AKGD01000002">
    <property type="protein sequence ID" value="EIT69527.1"/>
    <property type="molecule type" value="Genomic_DNA"/>
</dbReference>
<dbReference type="Pfam" id="PF20432">
    <property type="entry name" value="Xre-like-HTH"/>
    <property type="match status" value="1"/>
</dbReference>
<evidence type="ECO:0000313" key="2">
    <source>
        <dbReference type="EMBL" id="EIT69527.1"/>
    </source>
</evidence>
<dbReference type="RefSeq" id="WP_007186048.1">
    <property type="nucleotide sequence ID" value="NZ_AKGD01000002.1"/>
</dbReference>